<proteinExistence type="inferred from homology"/>
<feature type="domain" description="RecF/RecN/SMC N-terminal" evidence="11">
    <location>
        <begin position="8"/>
        <end position="339"/>
    </location>
</feature>
<dbReference type="GO" id="GO:0009432">
    <property type="term" value="P:SOS response"/>
    <property type="evidence" value="ECO:0007669"/>
    <property type="project" value="UniProtKB-UniRule"/>
</dbReference>
<evidence type="ECO:0000256" key="3">
    <source>
        <dbReference type="ARBA" id="ARBA00020170"/>
    </source>
</evidence>
<comment type="similarity">
    <text evidence="2 9 10">Belongs to the RecF family.</text>
</comment>
<dbReference type="GO" id="GO:0000731">
    <property type="term" value="P:DNA synthesis involved in DNA repair"/>
    <property type="evidence" value="ECO:0007669"/>
    <property type="project" value="TreeGrafter"/>
</dbReference>
<accession>E1R6N2</accession>
<dbReference type="GO" id="GO:0003697">
    <property type="term" value="F:single-stranded DNA binding"/>
    <property type="evidence" value="ECO:0007669"/>
    <property type="project" value="UniProtKB-UniRule"/>
</dbReference>
<dbReference type="RefSeq" id="WP_013252628.1">
    <property type="nucleotide sequence ID" value="NC_014364.1"/>
</dbReference>
<dbReference type="PANTHER" id="PTHR32182:SF0">
    <property type="entry name" value="DNA REPLICATION AND REPAIR PROTEIN RECF"/>
    <property type="match status" value="1"/>
</dbReference>
<dbReference type="PROSITE" id="PS00618">
    <property type="entry name" value="RECF_2"/>
    <property type="match status" value="1"/>
</dbReference>
<evidence type="ECO:0000256" key="6">
    <source>
        <dbReference type="ARBA" id="ARBA00022741"/>
    </source>
</evidence>
<dbReference type="PROSITE" id="PS00617">
    <property type="entry name" value="RECF_1"/>
    <property type="match status" value="1"/>
</dbReference>
<dbReference type="HOGENOM" id="CLU_040267_0_1_12"/>
<evidence type="ECO:0000256" key="5">
    <source>
        <dbReference type="ARBA" id="ARBA00022705"/>
    </source>
</evidence>
<comment type="subcellular location">
    <subcellularLocation>
        <location evidence="1 9 10">Cytoplasm</location>
    </subcellularLocation>
</comment>
<evidence type="ECO:0000256" key="9">
    <source>
        <dbReference type="HAMAP-Rule" id="MF_00365"/>
    </source>
</evidence>
<evidence type="ECO:0000256" key="2">
    <source>
        <dbReference type="ARBA" id="ARBA00008016"/>
    </source>
</evidence>
<dbReference type="AlphaFoldDB" id="E1R6N2"/>
<dbReference type="GO" id="GO:0006302">
    <property type="term" value="P:double-strand break repair"/>
    <property type="evidence" value="ECO:0007669"/>
    <property type="project" value="TreeGrafter"/>
</dbReference>
<dbReference type="NCBIfam" id="TIGR00611">
    <property type="entry name" value="recf"/>
    <property type="match status" value="1"/>
</dbReference>
<dbReference type="GO" id="GO:0006260">
    <property type="term" value="P:DNA replication"/>
    <property type="evidence" value="ECO:0007669"/>
    <property type="project" value="UniProtKB-UniRule"/>
</dbReference>
<dbReference type="Proteomes" id="UP000002318">
    <property type="component" value="Chromosome"/>
</dbReference>
<evidence type="ECO:0000313" key="12">
    <source>
        <dbReference type="EMBL" id="ADK79164.1"/>
    </source>
</evidence>
<keyword evidence="8 9" id="KW-0238">DNA-binding</keyword>
<name>E1R6N2_SEDSS</name>
<dbReference type="EMBL" id="CP002116">
    <property type="protein sequence ID" value="ADK79164.1"/>
    <property type="molecule type" value="Genomic_DNA"/>
</dbReference>
<evidence type="ECO:0000313" key="13">
    <source>
        <dbReference type="Proteomes" id="UP000002318"/>
    </source>
</evidence>
<keyword evidence="4 9" id="KW-0963">Cytoplasm</keyword>
<dbReference type="KEGG" id="ssm:Spirs_0004"/>
<dbReference type="GO" id="GO:0005737">
    <property type="term" value="C:cytoplasm"/>
    <property type="evidence" value="ECO:0007669"/>
    <property type="project" value="UniProtKB-SubCell"/>
</dbReference>
<evidence type="ECO:0000259" key="11">
    <source>
        <dbReference type="Pfam" id="PF02463"/>
    </source>
</evidence>
<dbReference type="InterPro" id="IPR027417">
    <property type="entry name" value="P-loop_NTPase"/>
</dbReference>
<dbReference type="InterPro" id="IPR001238">
    <property type="entry name" value="DNA-binding_RecF"/>
</dbReference>
<dbReference type="Pfam" id="PF02463">
    <property type="entry name" value="SMC_N"/>
    <property type="match status" value="1"/>
</dbReference>
<dbReference type="SUPFAM" id="SSF52540">
    <property type="entry name" value="P-loop containing nucleoside triphosphate hydrolases"/>
    <property type="match status" value="1"/>
</dbReference>
<keyword evidence="9 10" id="KW-0227">DNA damage</keyword>
<organism evidence="12 13">
    <name type="scientific">Sediminispirochaeta smaragdinae (strain DSM 11293 / JCM 15392 / SEBR 4228)</name>
    <name type="common">Spirochaeta smaragdinae</name>
    <dbReference type="NCBI Taxonomy" id="573413"/>
    <lineage>
        <taxon>Bacteria</taxon>
        <taxon>Pseudomonadati</taxon>
        <taxon>Spirochaetota</taxon>
        <taxon>Spirochaetia</taxon>
        <taxon>Spirochaetales</taxon>
        <taxon>Spirochaetaceae</taxon>
        <taxon>Sediminispirochaeta</taxon>
    </lineage>
</organism>
<sequence>MGFLALKTYQYRNLKDAEVCLDAPRVFLVGENGQGKSNLLEAIYLLSFGSSFRTRRDQELIRRGCGELALHGKTAEHDISFLLSGKNGTTKSIKLDGKPVTDRKELVRIFPAIVFCHDDISFVNGSPERRRWFFDQTMSLHEPLFIDTLRSYRKILKLRNMALKEDRRDLLDVYDIQLARAGMEIQEKRREAIEGFNTTFSSLHEKVSGLEGEMKIAYRPSWKGCKGEEDVGVLLHRRRESDLEMKTSGSGPHRDRFAFLLEGRDFSSIASTGQLRLLSLLLRVGQARFFYEKCGRRPVLLLDDVLLELDPRRRQRFLGTLPEADQIFFTFLPDRQYSELKGNDTMLLRVKEGEFIEE</sequence>
<keyword evidence="7 9" id="KW-0067">ATP-binding</keyword>
<keyword evidence="6 9" id="KW-0547">Nucleotide-binding</keyword>
<dbReference type="PANTHER" id="PTHR32182">
    <property type="entry name" value="DNA REPLICATION AND REPAIR PROTEIN RECF"/>
    <property type="match status" value="1"/>
</dbReference>
<evidence type="ECO:0000256" key="4">
    <source>
        <dbReference type="ARBA" id="ARBA00022490"/>
    </source>
</evidence>
<keyword evidence="13" id="KW-1185">Reference proteome</keyword>
<dbReference type="OrthoDB" id="9803889at2"/>
<dbReference type="InterPro" id="IPR003395">
    <property type="entry name" value="RecF/RecN/SMC_N"/>
</dbReference>
<dbReference type="eggNOG" id="COG1195">
    <property type="taxonomic scope" value="Bacteria"/>
</dbReference>
<keyword evidence="5 9" id="KW-0235">DNA replication</keyword>
<evidence type="ECO:0000256" key="8">
    <source>
        <dbReference type="ARBA" id="ARBA00023125"/>
    </source>
</evidence>
<dbReference type="STRING" id="573413.Spirs_0004"/>
<dbReference type="Gene3D" id="1.20.1050.90">
    <property type="entry name" value="RecF/RecN/SMC, N-terminal domain"/>
    <property type="match status" value="1"/>
</dbReference>
<evidence type="ECO:0000256" key="1">
    <source>
        <dbReference type="ARBA" id="ARBA00004496"/>
    </source>
</evidence>
<feature type="binding site" evidence="9">
    <location>
        <begin position="30"/>
        <end position="37"/>
    </location>
    <ligand>
        <name>ATP</name>
        <dbReference type="ChEBI" id="CHEBI:30616"/>
    </ligand>
</feature>
<dbReference type="Gene3D" id="3.40.50.300">
    <property type="entry name" value="P-loop containing nucleotide triphosphate hydrolases"/>
    <property type="match status" value="1"/>
</dbReference>
<keyword evidence="9 10" id="KW-0234">DNA repair</keyword>
<reference evidence="12 13" key="1">
    <citation type="journal article" date="2010" name="Stand. Genomic Sci.">
        <title>Complete genome sequence of Spirochaeta smaragdinae type strain (SEBR 4228).</title>
        <authorList>
            <person name="Mavromatis K."/>
            <person name="Yasawong M."/>
            <person name="Chertkov O."/>
            <person name="Lapidus A."/>
            <person name="Lucas S."/>
            <person name="Nolan M."/>
            <person name="Del Rio T.G."/>
            <person name="Tice H."/>
            <person name="Cheng J.F."/>
            <person name="Pitluck S."/>
            <person name="Liolios K."/>
            <person name="Ivanova N."/>
            <person name="Tapia R."/>
            <person name="Han C."/>
            <person name="Bruce D."/>
            <person name="Goodwin L."/>
            <person name="Pati A."/>
            <person name="Chen A."/>
            <person name="Palaniappan K."/>
            <person name="Land M."/>
            <person name="Hauser L."/>
            <person name="Chang Y.J."/>
            <person name="Jeffries C.D."/>
            <person name="Detter J.C."/>
            <person name="Rohde M."/>
            <person name="Brambilla E."/>
            <person name="Spring S."/>
            <person name="Goker M."/>
            <person name="Sikorski J."/>
            <person name="Woyke T."/>
            <person name="Bristow J."/>
            <person name="Eisen J.A."/>
            <person name="Markowitz V."/>
            <person name="Hugenholtz P."/>
            <person name="Klenk H.P."/>
            <person name="Kyrpides N.C."/>
        </authorList>
    </citation>
    <scope>NUCLEOTIDE SEQUENCE [LARGE SCALE GENOMIC DNA]</scope>
    <source>
        <strain evidence="13">DSM 11293 / JCM 15392 / SEBR 4228</strain>
    </source>
</reference>
<dbReference type="HAMAP" id="MF_00365">
    <property type="entry name" value="RecF"/>
    <property type="match status" value="1"/>
</dbReference>
<evidence type="ECO:0000256" key="10">
    <source>
        <dbReference type="RuleBase" id="RU000578"/>
    </source>
</evidence>
<protein>
    <recommendedName>
        <fullName evidence="3 9">DNA replication and repair protein RecF</fullName>
    </recommendedName>
</protein>
<comment type="function">
    <text evidence="9 10">The RecF protein is involved in DNA metabolism; it is required for DNA replication and normal SOS inducibility. RecF binds preferentially to single-stranded, linear DNA. It also seems to bind ATP.</text>
</comment>
<dbReference type="InterPro" id="IPR018078">
    <property type="entry name" value="DNA-binding_RecF_CS"/>
</dbReference>
<evidence type="ECO:0000256" key="7">
    <source>
        <dbReference type="ARBA" id="ARBA00022840"/>
    </source>
</evidence>
<gene>
    <name evidence="9" type="primary">recF</name>
    <name evidence="12" type="ordered locus">Spirs_0004</name>
</gene>
<keyword evidence="9 10" id="KW-0742">SOS response</keyword>
<dbReference type="InterPro" id="IPR042174">
    <property type="entry name" value="RecF_2"/>
</dbReference>
<dbReference type="GO" id="GO:0005524">
    <property type="term" value="F:ATP binding"/>
    <property type="evidence" value="ECO:0007669"/>
    <property type="project" value="UniProtKB-UniRule"/>
</dbReference>